<accession>A0A1M5WP16</accession>
<dbReference type="AlphaFoldDB" id="A0A1M5WP16"/>
<evidence type="ECO:0000313" key="2">
    <source>
        <dbReference type="EMBL" id="SHH89316.1"/>
    </source>
</evidence>
<sequence>MKYVKKSYKCEKCRDTGWILVPQSNSAPIAISCKCRELDKIKNDWKRSGIKIEQNKLTFSNFSVWNESSRKARDIALAYYKDFSSIRSFRKNSILFCGQVGGGKTHLSIALALNFLKKGIKVVYMPYRDSIVKIKQNIMDDEYYQKIISKYQLAEVLLIDDLFKGKISESDISIIFEILNYRYLNNLPMIISTECVLEKLLNIDEAIGSRIYEMCKGYIMEIQKESGNNYRLR</sequence>
<proteinExistence type="predicted"/>
<name>A0A1M5WP16_9CLOT</name>
<protein>
    <submittedName>
        <fullName evidence="2">DNA replication protein DnaC</fullName>
    </submittedName>
</protein>
<feature type="domain" description="IstB-like ATP-binding" evidence="1">
    <location>
        <begin position="90"/>
        <end position="199"/>
    </location>
</feature>
<dbReference type="Proteomes" id="UP000184241">
    <property type="component" value="Unassembled WGS sequence"/>
</dbReference>
<organism evidence="2 3">
    <name type="scientific">Clostridium intestinale DSM 6191</name>
    <dbReference type="NCBI Taxonomy" id="1121320"/>
    <lineage>
        <taxon>Bacteria</taxon>
        <taxon>Bacillati</taxon>
        <taxon>Bacillota</taxon>
        <taxon>Clostridia</taxon>
        <taxon>Eubacteriales</taxon>
        <taxon>Clostridiaceae</taxon>
        <taxon>Clostridium</taxon>
    </lineage>
</organism>
<gene>
    <name evidence="2" type="ORF">SAMN02745941_01186</name>
</gene>
<dbReference type="Pfam" id="PF01695">
    <property type="entry name" value="IstB_IS21"/>
    <property type="match status" value="1"/>
</dbReference>
<dbReference type="PANTHER" id="PTHR30050:SF10">
    <property type="entry name" value="PHAGE-LIKE ELEMENT PBSX PROTEIN XKDC"/>
    <property type="match status" value="1"/>
</dbReference>
<dbReference type="GO" id="GO:0005524">
    <property type="term" value="F:ATP binding"/>
    <property type="evidence" value="ECO:0007669"/>
    <property type="project" value="InterPro"/>
</dbReference>
<dbReference type="PROSITE" id="PS51257">
    <property type="entry name" value="PROKAR_LIPOPROTEIN"/>
    <property type="match status" value="1"/>
</dbReference>
<dbReference type="Gene3D" id="3.40.50.300">
    <property type="entry name" value="P-loop containing nucleotide triphosphate hydrolases"/>
    <property type="match status" value="1"/>
</dbReference>
<evidence type="ECO:0000259" key="1">
    <source>
        <dbReference type="Pfam" id="PF01695"/>
    </source>
</evidence>
<dbReference type="PANTHER" id="PTHR30050">
    <property type="entry name" value="CHROMOSOMAL REPLICATION INITIATOR PROTEIN DNAA"/>
    <property type="match status" value="1"/>
</dbReference>
<dbReference type="InterPro" id="IPR027417">
    <property type="entry name" value="P-loop_NTPase"/>
</dbReference>
<dbReference type="SUPFAM" id="SSF52540">
    <property type="entry name" value="P-loop containing nucleoside triphosphate hydrolases"/>
    <property type="match status" value="1"/>
</dbReference>
<dbReference type="GO" id="GO:0006260">
    <property type="term" value="P:DNA replication"/>
    <property type="evidence" value="ECO:0007669"/>
    <property type="project" value="TreeGrafter"/>
</dbReference>
<dbReference type="InterPro" id="IPR002611">
    <property type="entry name" value="IstB_ATP-bd"/>
</dbReference>
<reference evidence="2 3" key="1">
    <citation type="submission" date="2016-11" db="EMBL/GenBank/DDBJ databases">
        <authorList>
            <person name="Jaros S."/>
            <person name="Januszkiewicz K."/>
            <person name="Wedrychowicz H."/>
        </authorList>
    </citation>
    <scope>NUCLEOTIDE SEQUENCE [LARGE SCALE GENOMIC DNA]</scope>
    <source>
        <strain evidence="2 3">DSM 6191</strain>
    </source>
</reference>
<evidence type="ECO:0000313" key="3">
    <source>
        <dbReference type="Proteomes" id="UP000184241"/>
    </source>
</evidence>
<dbReference type="EMBL" id="FQXU01000004">
    <property type="protein sequence ID" value="SHH89316.1"/>
    <property type="molecule type" value="Genomic_DNA"/>
</dbReference>
<dbReference type="RefSeq" id="WP_073017668.1">
    <property type="nucleotide sequence ID" value="NZ_FQXU01000004.1"/>
</dbReference>